<dbReference type="Proteomes" id="UP000186607">
    <property type="component" value="Unassembled WGS sequence"/>
</dbReference>
<keyword evidence="5" id="KW-1185">Reference proteome</keyword>
<protein>
    <submittedName>
        <fullName evidence="4">Oxidoreductase, Gfo/Idh/MocA family/transferase hexapeptide repeat protein</fullName>
    </submittedName>
</protein>
<dbReference type="PANTHER" id="PTHR43818">
    <property type="entry name" value="BCDNA.GH03377"/>
    <property type="match status" value="1"/>
</dbReference>
<keyword evidence="1" id="KW-0560">Oxidoreductase</keyword>
<comment type="caution">
    <text evidence="4">The sequence shown here is derived from an EMBL/GenBank/DDBJ whole genome shotgun (WGS) entry which is preliminary data.</text>
</comment>
<dbReference type="Pfam" id="PF01408">
    <property type="entry name" value="GFO_IDH_MocA"/>
    <property type="match status" value="1"/>
</dbReference>
<dbReference type="STRING" id="249408.BOO71_0008248"/>
<evidence type="ECO:0000313" key="4">
    <source>
        <dbReference type="EMBL" id="OLV17576.1"/>
    </source>
</evidence>
<dbReference type="InterPro" id="IPR036291">
    <property type="entry name" value="NAD(P)-bd_dom_sf"/>
</dbReference>
<dbReference type="Pfam" id="PF22725">
    <property type="entry name" value="GFO_IDH_MocA_C3"/>
    <property type="match status" value="1"/>
</dbReference>
<dbReference type="InterPro" id="IPR050463">
    <property type="entry name" value="Gfo/Idh/MocA_oxidrdct_glycsds"/>
</dbReference>
<accession>A0A1U7NXD8</accession>
<keyword evidence="4" id="KW-0808">Transferase</keyword>
<feature type="domain" description="Gfo/Idh/MocA-like oxidoreductase N-terminal" evidence="2">
    <location>
        <begin position="8"/>
        <end position="126"/>
    </location>
</feature>
<gene>
    <name evidence="4" type="ORF">BOO71_0008248</name>
</gene>
<dbReference type="GO" id="GO:0016491">
    <property type="term" value="F:oxidoreductase activity"/>
    <property type="evidence" value="ECO:0007669"/>
    <property type="project" value="UniProtKB-KW"/>
</dbReference>
<dbReference type="SUPFAM" id="SSF55347">
    <property type="entry name" value="Glyceraldehyde-3-phosphate dehydrogenase-like, C-terminal domain"/>
    <property type="match status" value="1"/>
</dbReference>
<dbReference type="Gene3D" id="3.40.50.720">
    <property type="entry name" value="NAD(P)-binding Rossmann-like Domain"/>
    <property type="match status" value="1"/>
</dbReference>
<dbReference type="OrthoDB" id="9815825at2"/>
<dbReference type="AlphaFoldDB" id="A0A1U7NXD8"/>
<evidence type="ECO:0000256" key="1">
    <source>
        <dbReference type="ARBA" id="ARBA00023002"/>
    </source>
</evidence>
<organism evidence="4 5">
    <name type="scientific">Deinococcus marmoris</name>
    <dbReference type="NCBI Taxonomy" id="249408"/>
    <lineage>
        <taxon>Bacteria</taxon>
        <taxon>Thermotogati</taxon>
        <taxon>Deinococcota</taxon>
        <taxon>Deinococci</taxon>
        <taxon>Deinococcales</taxon>
        <taxon>Deinococcaceae</taxon>
        <taxon>Deinococcus</taxon>
    </lineage>
</organism>
<dbReference type="Gene3D" id="3.30.360.10">
    <property type="entry name" value="Dihydrodipicolinate Reductase, domain 2"/>
    <property type="match status" value="1"/>
</dbReference>
<evidence type="ECO:0000259" key="2">
    <source>
        <dbReference type="Pfam" id="PF01408"/>
    </source>
</evidence>
<sequence length="374" mass="41346">MSGQKKLGVGVIGAHAWAEQAHLPGYHAYDRADLVAICDTVPERAEALAKQFGIRKIYTDAHELINDPEVQMVDVCTPTDTHLPLSLAAINAGKHVISEKPLAHDAKDAFAAAALAKEKGVRTKLGFTFRYSPAIRQIKTWVDDGTLGEIFHVHGLEQNSQFLDPNYPLRQVPQGADWTQLIPSSIVGYGSHLLDLVRWCAGEYQSVIGSLHNYVPERIVRGYEGMQRIPVEDGAVALAEFASGAQGILQTSYIAVGNYPGVELRIYGSKGAAVARLVEENGIAETLHFATPDAVEFRKIDLPDTAYPPGTTLHTPWPELYYRNLIRFWVDEILDDLPGECTFYDGAKSQETVNAIVQSFRERRWVDLPKVEAQ</sequence>
<name>A0A1U7NXD8_9DEIO</name>
<dbReference type="EMBL" id="MSTI01000093">
    <property type="protein sequence ID" value="OLV17576.1"/>
    <property type="molecule type" value="Genomic_DNA"/>
</dbReference>
<dbReference type="RefSeq" id="WP_075833454.1">
    <property type="nucleotide sequence ID" value="NZ_MSTI01000093.1"/>
</dbReference>
<proteinExistence type="predicted"/>
<dbReference type="GO" id="GO:0000166">
    <property type="term" value="F:nucleotide binding"/>
    <property type="evidence" value="ECO:0007669"/>
    <property type="project" value="InterPro"/>
</dbReference>
<reference evidence="4 5" key="1">
    <citation type="submission" date="2017-01" db="EMBL/GenBank/DDBJ databases">
        <title>Genome Analysis of Deinococcus marmoris KOPRI26562.</title>
        <authorList>
            <person name="Kim J.H."/>
            <person name="Oh H.-M."/>
        </authorList>
    </citation>
    <scope>NUCLEOTIDE SEQUENCE [LARGE SCALE GENOMIC DNA]</scope>
    <source>
        <strain evidence="4 5">KOPRI26562</strain>
    </source>
</reference>
<dbReference type="GO" id="GO:0016740">
    <property type="term" value="F:transferase activity"/>
    <property type="evidence" value="ECO:0007669"/>
    <property type="project" value="UniProtKB-KW"/>
</dbReference>
<dbReference type="PANTHER" id="PTHR43818:SF11">
    <property type="entry name" value="BCDNA.GH03377"/>
    <property type="match status" value="1"/>
</dbReference>
<dbReference type="InterPro" id="IPR055170">
    <property type="entry name" value="GFO_IDH_MocA-like_dom"/>
</dbReference>
<dbReference type="SUPFAM" id="SSF51735">
    <property type="entry name" value="NAD(P)-binding Rossmann-fold domains"/>
    <property type="match status" value="1"/>
</dbReference>
<evidence type="ECO:0000313" key="5">
    <source>
        <dbReference type="Proteomes" id="UP000186607"/>
    </source>
</evidence>
<feature type="domain" description="GFO/IDH/MocA-like oxidoreductase" evidence="3">
    <location>
        <begin position="135"/>
        <end position="273"/>
    </location>
</feature>
<evidence type="ECO:0000259" key="3">
    <source>
        <dbReference type="Pfam" id="PF22725"/>
    </source>
</evidence>
<dbReference type="InterPro" id="IPR000683">
    <property type="entry name" value="Gfo/Idh/MocA-like_OxRdtase_N"/>
</dbReference>